<feature type="transmembrane region" description="Helical" evidence="1">
    <location>
        <begin position="6"/>
        <end position="29"/>
    </location>
</feature>
<proteinExistence type="predicted"/>
<name>A0ABV6EEG2_9GAMM</name>
<gene>
    <name evidence="2" type="ORF">ACFFJ3_12785</name>
</gene>
<dbReference type="SUPFAM" id="SSF103473">
    <property type="entry name" value="MFS general substrate transporter"/>
    <property type="match status" value="1"/>
</dbReference>
<feature type="transmembrane region" description="Helical" evidence="1">
    <location>
        <begin position="55"/>
        <end position="76"/>
    </location>
</feature>
<dbReference type="InterPro" id="IPR036259">
    <property type="entry name" value="MFS_trans_sf"/>
</dbReference>
<evidence type="ECO:0000313" key="3">
    <source>
        <dbReference type="Proteomes" id="UP001589792"/>
    </source>
</evidence>
<dbReference type="EMBL" id="JBHLXG010000010">
    <property type="protein sequence ID" value="MFC0227371.1"/>
    <property type="molecule type" value="Genomic_DNA"/>
</dbReference>
<keyword evidence="1" id="KW-0812">Transmembrane</keyword>
<dbReference type="Proteomes" id="UP001589792">
    <property type="component" value="Unassembled WGS sequence"/>
</dbReference>
<keyword evidence="1" id="KW-0472">Membrane</keyword>
<evidence type="ECO:0000313" key="2">
    <source>
        <dbReference type="EMBL" id="MFC0227371.1"/>
    </source>
</evidence>
<comment type="caution">
    <text evidence="2">The sequence shown here is derived from an EMBL/GenBank/DDBJ whole genome shotgun (WGS) entry which is preliminary data.</text>
</comment>
<accession>A0ABV6EEG2</accession>
<organism evidence="2 3">
    <name type="scientific">Serratia aquatilis</name>
    <dbReference type="NCBI Taxonomy" id="1737515"/>
    <lineage>
        <taxon>Bacteria</taxon>
        <taxon>Pseudomonadati</taxon>
        <taxon>Pseudomonadota</taxon>
        <taxon>Gammaproteobacteria</taxon>
        <taxon>Enterobacterales</taxon>
        <taxon>Yersiniaceae</taxon>
        <taxon>Serratia</taxon>
    </lineage>
</organism>
<keyword evidence="1" id="KW-1133">Transmembrane helix</keyword>
<dbReference type="RefSeq" id="WP_380675853.1">
    <property type="nucleotide sequence ID" value="NZ_CP173186.1"/>
</dbReference>
<feature type="transmembrane region" description="Helical" evidence="1">
    <location>
        <begin position="88"/>
        <end position="107"/>
    </location>
</feature>
<keyword evidence="3" id="KW-1185">Reference proteome</keyword>
<evidence type="ECO:0000256" key="1">
    <source>
        <dbReference type="SAM" id="Phobius"/>
    </source>
</evidence>
<reference evidence="2 3" key="1">
    <citation type="submission" date="2024-09" db="EMBL/GenBank/DDBJ databases">
        <authorList>
            <person name="Sun Q."/>
            <person name="Mori K."/>
        </authorList>
    </citation>
    <scope>NUCLEOTIDE SEQUENCE [LARGE SCALE GENOMIC DNA]</scope>
    <source>
        <strain evidence="2 3">CCM 8626</strain>
    </source>
</reference>
<protein>
    <submittedName>
        <fullName evidence="2">Uncharacterized protein</fullName>
    </submittedName>
</protein>
<sequence>MQYRPGTVPGLTLMCVALVAVGGGIGLGWPHLLTQVITIAPDGQKDLASTSITTVQLYATAIGAALAGIVANLAGFSDPGGLAGAQQAALWVFAVFAIAPLLATLVARRVRL</sequence>